<dbReference type="KEGG" id="hfl:PUV54_14670"/>
<feature type="transmembrane region" description="Helical" evidence="1">
    <location>
        <begin position="68"/>
        <end position="85"/>
    </location>
</feature>
<evidence type="ECO:0000256" key="1">
    <source>
        <dbReference type="SAM" id="Phobius"/>
    </source>
</evidence>
<feature type="transmembrane region" description="Helical" evidence="1">
    <location>
        <begin position="91"/>
        <end position="109"/>
    </location>
</feature>
<organism evidence="2 3">
    <name type="scientific">Hyphococcus flavus</name>
    <dbReference type="NCBI Taxonomy" id="1866326"/>
    <lineage>
        <taxon>Bacteria</taxon>
        <taxon>Pseudomonadati</taxon>
        <taxon>Pseudomonadota</taxon>
        <taxon>Alphaproteobacteria</taxon>
        <taxon>Parvularculales</taxon>
        <taxon>Parvularculaceae</taxon>
        <taxon>Hyphococcus</taxon>
    </lineage>
</organism>
<dbReference type="EMBL" id="CP118166">
    <property type="protein sequence ID" value="WDI31192.1"/>
    <property type="molecule type" value="Genomic_DNA"/>
</dbReference>
<keyword evidence="1" id="KW-1133">Transmembrane helix</keyword>
<dbReference type="RefSeq" id="WP_274493021.1">
    <property type="nucleotide sequence ID" value="NZ_CP118166.1"/>
</dbReference>
<proteinExistence type="predicted"/>
<protein>
    <submittedName>
        <fullName evidence="2">Uncharacterized protein</fullName>
    </submittedName>
</protein>
<accession>A0AAE9ZDX6</accession>
<sequence length="130" mass="13439">MLRSLVAVIIAVVAGLAVAKLIEGGAAALMQASASSTIYQAFLALSWFTGSFSAALIALFIARRWVPVGVIAAASMFVSAIVVLVSSPLHWILWPAAAVLTFCGGALAIKVTSASYALPQQNSKDGLFDE</sequence>
<name>A0AAE9ZDX6_9PROT</name>
<keyword evidence="3" id="KW-1185">Reference proteome</keyword>
<reference evidence="2" key="1">
    <citation type="submission" date="2023-02" db="EMBL/GenBank/DDBJ databases">
        <title>Genome sequence of Hyphococcus flavus.</title>
        <authorList>
            <person name="Rong J.-C."/>
            <person name="Zhao Q."/>
            <person name="Yi M."/>
            <person name="Wu J.-Y."/>
        </authorList>
    </citation>
    <scope>NUCLEOTIDE SEQUENCE</scope>
    <source>
        <strain evidence="2">MCCC 1K03223</strain>
    </source>
</reference>
<dbReference type="AlphaFoldDB" id="A0AAE9ZDX6"/>
<dbReference type="Proteomes" id="UP001214043">
    <property type="component" value="Chromosome"/>
</dbReference>
<keyword evidence="1" id="KW-0472">Membrane</keyword>
<gene>
    <name evidence="2" type="ORF">PUV54_14670</name>
</gene>
<evidence type="ECO:0000313" key="2">
    <source>
        <dbReference type="EMBL" id="WDI31192.1"/>
    </source>
</evidence>
<evidence type="ECO:0000313" key="3">
    <source>
        <dbReference type="Proteomes" id="UP001214043"/>
    </source>
</evidence>
<keyword evidence="1" id="KW-0812">Transmembrane</keyword>
<feature type="transmembrane region" description="Helical" evidence="1">
    <location>
        <begin position="38"/>
        <end position="61"/>
    </location>
</feature>